<dbReference type="EMBL" id="JAICBX010000001">
    <property type="protein sequence ID" value="MBW8636801.1"/>
    <property type="molecule type" value="Genomic_DNA"/>
</dbReference>
<evidence type="ECO:0000313" key="1">
    <source>
        <dbReference type="EMBL" id="MBW8636801.1"/>
    </source>
</evidence>
<accession>A0AAE3D0I9</accession>
<dbReference type="RefSeq" id="WP_220227451.1">
    <property type="nucleotide sequence ID" value="NZ_JAICBX010000001.1"/>
</dbReference>
<organism evidence="1 2">
    <name type="scientific">Flavimaribacter sediminis</name>
    <dbReference type="NCBI Taxonomy" id="2865987"/>
    <lineage>
        <taxon>Bacteria</taxon>
        <taxon>Pseudomonadati</taxon>
        <taxon>Pseudomonadota</taxon>
        <taxon>Alphaproteobacteria</taxon>
        <taxon>Hyphomicrobiales</taxon>
        <taxon>Rhizobiaceae</taxon>
        <taxon>Flavimaribacter</taxon>
    </lineage>
</organism>
<dbReference type="AlphaFoldDB" id="A0AAE3D0I9"/>
<protein>
    <submittedName>
        <fullName evidence="1">Uncharacterized protein</fullName>
    </submittedName>
</protein>
<sequence length="72" mass="7998">MSSSVFALYRKLDFPGFHPFRCKIGEFPKQSQTGELAAFPSIPETKPNQKETGFGKIPKQSQIVGIARISKV</sequence>
<gene>
    <name evidence="1" type="ORF">K1W69_06350</name>
</gene>
<proteinExistence type="predicted"/>
<name>A0AAE3D0I9_9HYPH</name>
<dbReference type="Proteomes" id="UP001196509">
    <property type="component" value="Unassembled WGS sequence"/>
</dbReference>
<reference evidence="1" key="1">
    <citation type="submission" date="2021-08" db="EMBL/GenBank/DDBJ databases">
        <title>Hoeflea bacterium WL0058 sp. nov., isolated from the sediment.</title>
        <authorList>
            <person name="Wang L."/>
            <person name="Zhang D."/>
        </authorList>
    </citation>
    <scope>NUCLEOTIDE SEQUENCE</scope>
    <source>
        <strain evidence="1">WL0058</strain>
    </source>
</reference>
<comment type="caution">
    <text evidence="1">The sequence shown here is derived from an EMBL/GenBank/DDBJ whole genome shotgun (WGS) entry which is preliminary data.</text>
</comment>
<evidence type="ECO:0000313" key="2">
    <source>
        <dbReference type="Proteomes" id="UP001196509"/>
    </source>
</evidence>
<keyword evidence="2" id="KW-1185">Reference proteome</keyword>